<organism evidence="2 3">
    <name type="scientific">Halopelagius inordinatus</name>
    <dbReference type="NCBI Taxonomy" id="553467"/>
    <lineage>
        <taxon>Archaea</taxon>
        <taxon>Methanobacteriati</taxon>
        <taxon>Methanobacteriota</taxon>
        <taxon>Stenosarchaea group</taxon>
        <taxon>Halobacteria</taxon>
        <taxon>Halobacteriales</taxon>
        <taxon>Haloferacaceae</taxon>
    </lineage>
</organism>
<evidence type="ECO:0000313" key="2">
    <source>
        <dbReference type="EMBL" id="SFF90418.1"/>
    </source>
</evidence>
<evidence type="ECO:0000256" key="1">
    <source>
        <dbReference type="SAM" id="MobiDB-lite"/>
    </source>
</evidence>
<dbReference type="RefSeq" id="WP_092891056.1">
    <property type="nucleotide sequence ID" value="NZ_FOOQ01000001.1"/>
</dbReference>
<dbReference type="Proteomes" id="UP000198876">
    <property type="component" value="Unassembled WGS sequence"/>
</dbReference>
<protein>
    <recommendedName>
        <fullName evidence="4">CARDB protein</fullName>
    </recommendedName>
</protein>
<dbReference type="OrthoDB" id="176205at2157"/>
<name>A0A1I2MHD3_9EURY</name>
<evidence type="ECO:0000313" key="3">
    <source>
        <dbReference type="Proteomes" id="UP000198876"/>
    </source>
</evidence>
<evidence type="ECO:0008006" key="4">
    <source>
        <dbReference type="Google" id="ProtNLM"/>
    </source>
</evidence>
<sequence>MNRRQMLAFCGLCASGTAGCLSGTPSRPGSGAEETTADDGTETTADGPDETPPADGVAVDDIAVRKAVRYESSMGSGGVLAVEGRQYVVASVRAPGDASASDFAFRTDSESWHPGLSDTVGARNVSVAGREGGPVGRGFGGDDRSYLAFEVPSPLSASNPRIRFESGDSEWPLPVEERVRLDAPAPRFELDSVDAPEEVSQGETMSVSLTATNVSDTDGRFLAAVYWPTDVIADDDESHVIERAVAAGDEMTASVDIDTSYTTNEDGPVTLSVRGHVSAERDVRVRNASTPS</sequence>
<dbReference type="PROSITE" id="PS51257">
    <property type="entry name" value="PROKAR_LIPOPROTEIN"/>
    <property type="match status" value="1"/>
</dbReference>
<reference evidence="3" key="1">
    <citation type="submission" date="2016-10" db="EMBL/GenBank/DDBJ databases">
        <authorList>
            <person name="Varghese N."/>
            <person name="Submissions S."/>
        </authorList>
    </citation>
    <scope>NUCLEOTIDE SEQUENCE [LARGE SCALE GENOMIC DNA]</scope>
    <source>
        <strain evidence="3">CGMCC 1.7739</strain>
    </source>
</reference>
<feature type="region of interest" description="Disordered" evidence="1">
    <location>
        <begin position="15"/>
        <end position="60"/>
    </location>
</feature>
<accession>A0A1I2MHD3</accession>
<proteinExistence type="predicted"/>
<dbReference type="EMBL" id="FOOQ01000001">
    <property type="protein sequence ID" value="SFF90418.1"/>
    <property type="molecule type" value="Genomic_DNA"/>
</dbReference>
<dbReference type="AlphaFoldDB" id="A0A1I2MHD3"/>
<gene>
    <name evidence="2" type="ORF">SAMN04488063_0731</name>
</gene>
<keyword evidence="3" id="KW-1185">Reference proteome</keyword>